<name>A0AAU7V501_9ACTO</name>
<feature type="domain" description="WYL" evidence="1">
    <location>
        <begin position="137"/>
        <end position="200"/>
    </location>
</feature>
<sequence>MGQSETSLRILVLALNLINTRSGRTRDELQSLVQGYEALSDDTFQRTFERDIAALREAGFQVLVSSNPARYLVERKLLAPSSVELTSAEVDLLLQAAAAWESLSPAELSRLSLKLAGLTNSQVPGQPTIFHRLEGVEHLPQILEAIGQRQPIRFRYSSRRGVADRDVAPLGLMVRGPAVYLWGHDLNREGERYFRLSRIDGKIELVGEPNFYELPAEGPRDFAGDNFRIRPELWIRQGASPLVRLRCESVADSDESRPGWDRCRGRAADWESWERLIVSHCEDVVVEEPTQLAESIYRKLQAAAGEGAPWKTKP</sequence>
<dbReference type="PANTHER" id="PTHR34580:SF3">
    <property type="entry name" value="PROTEIN PAFB"/>
    <property type="match status" value="1"/>
</dbReference>
<accession>A0AAU7V501</accession>
<dbReference type="PANTHER" id="PTHR34580">
    <property type="match status" value="1"/>
</dbReference>
<evidence type="ECO:0000259" key="1">
    <source>
        <dbReference type="Pfam" id="PF13280"/>
    </source>
</evidence>
<protein>
    <submittedName>
        <fullName evidence="2">WYL domain-containing protein</fullName>
    </submittedName>
</protein>
<reference evidence="2" key="1">
    <citation type="submission" date="2023-11" db="EMBL/GenBank/DDBJ databases">
        <title>Scrofimicrobium hongkongense sp. nov., isolated from a patient with peritonitis.</title>
        <authorList>
            <person name="Lao H.Y."/>
            <person name="Wong A.Y.P."/>
            <person name="Ng T.L."/>
            <person name="Wong R.Y.L."/>
            <person name="Yau M.C.Y."/>
            <person name="Lam J.Y.W."/>
            <person name="Siu G.K.H."/>
        </authorList>
    </citation>
    <scope>NUCLEOTIDE SEQUENCE</scope>
    <source>
        <strain evidence="2">R131</strain>
    </source>
</reference>
<organism evidence="2">
    <name type="scientific">Scrofimicrobium appendicitidis</name>
    <dbReference type="NCBI Taxonomy" id="3079930"/>
    <lineage>
        <taxon>Bacteria</taxon>
        <taxon>Bacillati</taxon>
        <taxon>Actinomycetota</taxon>
        <taxon>Actinomycetes</taxon>
        <taxon>Actinomycetales</taxon>
        <taxon>Actinomycetaceae</taxon>
        <taxon>Scrofimicrobium</taxon>
    </lineage>
</organism>
<dbReference type="InterPro" id="IPR026881">
    <property type="entry name" value="WYL_dom"/>
</dbReference>
<dbReference type="AlphaFoldDB" id="A0AAU7V501"/>
<dbReference type="PROSITE" id="PS52050">
    <property type="entry name" value="WYL"/>
    <property type="match status" value="1"/>
</dbReference>
<proteinExistence type="predicted"/>
<dbReference type="EMBL" id="CP138335">
    <property type="protein sequence ID" value="XBW07146.1"/>
    <property type="molecule type" value="Genomic_DNA"/>
</dbReference>
<dbReference type="KEGG" id="sapp:SAC06_05670"/>
<dbReference type="InterPro" id="IPR051534">
    <property type="entry name" value="CBASS_pafABC_assoc_protein"/>
</dbReference>
<dbReference type="RefSeq" id="WP_350257352.1">
    <property type="nucleotide sequence ID" value="NZ_CP138335.1"/>
</dbReference>
<gene>
    <name evidence="2" type="ORF">SAC06_05670</name>
</gene>
<dbReference type="Pfam" id="PF13280">
    <property type="entry name" value="WYL"/>
    <property type="match status" value="1"/>
</dbReference>
<evidence type="ECO:0000313" key="2">
    <source>
        <dbReference type="EMBL" id="XBW07146.1"/>
    </source>
</evidence>